<keyword evidence="3" id="KW-1185">Reference proteome</keyword>
<dbReference type="Pfam" id="PF25450">
    <property type="entry name" value="Rab11-FIP3"/>
    <property type="match status" value="1"/>
</dbReference>
<dbReference type="Proteomes" id="UP000079169">
    <property type="component" value="Unplaced"/>
</dbReference>
<dbReference type="PaxDb" id="121845-A0A3Q0J951"/>
<dbReference type="AlphaFoldDB" id="A0A3Q0J951"/>
<proteinExistence type="predicted"/>
<accession>A0A3Q0J951</accession>
<organism evidence="3 4">
    <name type="scientific">Diaphorina citri</name>
    <name type="common">Asian citrus psyllid</name>
    <dbReference type="NCBI Taxonomy" id="121845"/>
    <lineage>
        <taxon>Eukaryota</taxon>
        <taxon>Metazoa</taxon>
        <taxon>Ecdysozoa</taxon>
        <taxon>Arthropoda</taxon>
        <taxon>Hexapoda</taxon>
        <taxon>Insecta</taxon>
        <taxon>Pterygota</taxon>
        <taxon>Neoptera</taxon>
        <taxon>Paraneoptera</taxon>
        <taxon>Hemiptera</taxon>
        <taxon>Sternorrhyncha</taxon>
        <taxon>Psylloidea</taxon>
        <taxon>Psyllidae</taxon>
        <taxon>Diaphorininae</taxon>
        <taxon>Diaphorina</taxon>
    </lineage>
</organism>
<dbReference type="KEGG" id="dci:103516957"/>
<feature type="domain" description="Rab11-FIP3/4" evidence="2">
    <location>
        <begin position="18"/>
        <end position="88"/>
    </location>
</feature>
<gene>
    <name evidence="4" type="primary">LOC103516957</name>
</gene>
<reference evidence="4" key="1">
    <citation type="submission" date="2025-08" db="UniProtKB">
        <authorList>
            <consortium name="RefSeq"/>
        </authorList>
    </citation>
    <scope>IDENTIFICATION</scope>
</reference>
<evidence type="ECO:0000313" key="3">
    <source>
        <dbReference type="Proteomes" id="UP000079169"/>
    </source>
</evidence>
<sequence>MWGKTNESNITKIFSPISRLQNIEAENGKLKEEVSRARASLEKCKEDNERLTDSVEVSEAVIQGLQQELSQCRTEERKSRDVIQNQRQVQMLQQQMSVLADNQTHTDERYSRVKQENAGLQARYDLSAETFKICERAIQYML</sequence>
<evidence type="ECO:0000259" key="2">
    <source>
        <dbReference type="Pfam" id="PF25450"/>
    </source>
</evidence>
<evidence type="ECO:0000256" key="1">
    <source>
        <dbReference type="SAM" id="Coils"/>
    </source>
</evidence>
<name>A0A3Q0J951_DIACI</name>
<evidence type="ECO:0000313" key="4">
    <source>
        <dbReference type="RefSeq" id="XP_026685017.1"/>
    </source>
</evidence>
<dbReference type="Gene3D" id="1.10.287.1490">
    <property type="match status" value="1"/>
</dbReference>
<feature type="coiled-coil region" evidence="1">
    <location>
        <begin position="20"/>
        <end position="75"/>
    </location>
</feature>
<dbReference type="RefSeq" id="XP_026685017.1">
    <property type="nucleotide sequence ID" value="XM_026829216.1"/>
</dbReference>
<protein>
    <submittedName>
        <fullName evidence="4">Spindle assembly abnormal protein 4-like</fullName>
    </submittedName>
</protein>
<keyword evidence="1" id="KW-0175">Coiled coil</keyword>
<dbReference type="GeneID" id="103516957"/>
<dbReference type="InterPro" id="IPR057316">
    <property type="entry name" value="Rab11-FIP3/4_dom"/>
</dbReference>